<organism evidence="1 2">
    <name type="scientific">Hexamita inflata</name>
    <dbReference type="NCBI Taxonomy" id="28002"/>
    <lineage>
        <taxon>Eukaryota</taxon>
        <taxon>Metamonada</taxon>
        <taxon>Diplomonadida</taxon>
        <taxon>Hexamitidae</taxon>
        <taxon>Hexamitinae</taxon>
        <taxon>Hexamita</taxon>
    </lineage>
</organism>
<protein>
    <submittedName>
        <fullName evidence="1">Hypothetical_protein</fullName>
    </submittedName>
</protein>
<keyword evidence="2" id="KW-1185">Reference proteome</keyword>
<evidence type="ECO:0000313" key="2">
    <source>
        <dbReference type="Proteomes" id="UP001642409"/>
    </source>
</evidence>
<dbReference type="EMBL" id="CAXDID020000011">
    <property type="protein sequence ID" value="CAL5979455.1"/>
    <property type="molecule type" value="Genomic_DNA"/>
</dbReference>
<sequence>MECEVIQIVLNDEIFSEVAVQLLDIQIVAQFVKPLNTSSFGISESDWSNSRQYLSYKSSVFYVLEISFSVRFDLGYFNKIEVVCVPLLLQPIRAFGRDFDNITKIYSEMVLNLHDYSLIPYTTSDTIQVQTQSLFSTQIQ</sequence>
<dbReference type="Proteomes" id="UP001642409">
    <property type="component" value="Unassembled WGS sequence"/>
</dbReference>
<comment type="caution">
    <text evidence="1">The sequence shown here is derived from an EMBL/GenBank/DDBJ whole genome shotgun (WGS) entry which is preliminary data.</text>
</comment>
<name>A0ABP1GUB6_9EUKA</name>
<proteinExistence type="predicted"/>
<reference evidence="1 2" key="1">
    <citation type="submission" date="2024-07" db="EMBL/GenBank/DDBJ databases">
        <authorList>
            <person name="Akdeniz Z."/>
        </authorList>
    </citation>
    <scope>NUCLEOTIDE SEQUENCE [LARGE SCALE GENOMIC DNA]</scope>
</reference>
<evidence type="ECO:0000313" key="1">
    <source>
        <dbReference type="EMBL" id="CAL5979455.1"/>
    </source>
</evidence>
<gene>
    <name evidence="1" type="ORF">HINF_LOCUS5602</name>
</gene>
<accession>A0ABP1GUB6</accession>